<dbReference type="Gene3D" id="3.40.640.10">
    <property type="entry name" value="Type I PLP-dependent aspartate aminotransferase-like (Major domain)"/>
    <property type="match status" value="1"/>
</dbReference>
<dbReference type="Gene3D" id="3.90.1150.10">
    <property type="entry name" value="Aspartate Aminotransferase, domain 1"/>
    <property type="match status" value="1"/>
</dbReference>
<dbReference type="InterPro" id="IPR015424">
    <property type="entry name" value="PyrdxlP-dep_Trfase"/>
</dbReference>
<evidence type="ECO:0000313" key="5">
    <source>
        <dbReference type="Proteomes" id="UP000053902"/>
    </source>
</evidence>
<proteinExistence type="inferred from homology"/>
<accession>A0A078LWX0</accession>
<keyword evidence="2 3" id="KW-0663">Pyridoxal phosphate</keyword>
<dbReference type="Proteomes" id="UP000053902">
    <property type="component" value="Unassembled WGS sequence"/>
</dbReference>
<dbReference type="InterPro" id="IPR015422">
    <property type="entry name" value="PyrdxlP-dep_Trfase_small"/>
</dbReference>
<organism evidence="4 5">
    <name type="scientific">Pseudomonas saudiphocaensis</name>
    <dbReference type="NCBI Taxonomy" id="1499686"/>
    <lineage>
        <taxon>Bacteria</taxon>
        <taxon>Pseudomonadati</taxon>
        <taxon>Pseudomonadota</taxon>
        <taxon>Gammaproteobacteria</taxon>
        <taxon>Pseudomonadales</taxon>
        <taxon>Pseudomonadaceae</taxon>
        <taxon>Pseudomonas</taxon>
    </lineage>
</organism>
<dbReference type="Pfam" id="PF00202">
    <property type="entry name" value="Aminotran_3"/>
    <property type="match status" value="1"/>
</dbReference>
<dbReference type="HOGENOM" id="CLU_016922_1_0_6"/>
<protein>
    <submittedName>
        <fullName evidence="4">Glutamate-1-semialdehyde 2,1-aminomutase</fullName>
    </submittedName>
</protein>
<dbReference type="NCBIfam" id="NF005453">
    <property type="entry name" value="PRK07046.1"/>
    <property type="match status" value="1"/>
</dbReference>
<gene>
    <name evidence="4" type="ORF">BN1079_03109</name>
</gene>
<evidence type="ECO:0000256" key="3">
    <source>
        <dbReference type="RuleBase" id="RU003560"/>
    </source>
</evidence>
<keyword evidence="5" id="KW-1185">Reference proteome</keyword>
<evidence type="ECO:0000256" key="1">
    <source>
        <dbReference type="ARBA" id="ARBA00001933"/>
    </source>
</evidence>
<comment type="cofactor">
    <cofactor evidence="1">
        <name>pyridoxal 5'-phosphate</name>
        <dbReference type="ChEBI" id="CHEBI:597326"/>
    </cofactor>
</comment>
<evidence type="ECO:0000256" key="2">
    <source>
        <dbReference type="ARBA" id="ARBA00022898"/>
    </source>
</evidence>
<dbReference type="GO" id="GO:0030170">
    <property type="term" value="F:pyridoxal phosphate binding"/>
    <property type="evidence" value="ECO:0007669"/>
    <property type="project" value="InterPro"/>
</dbReference>
<dbReference type="STRING" id="1499686.BN1079_03109"/>
<dbReference type="RefSeq" id="WP_037025907.1">
    <property type="nucleotide sequence ID" value="NZ_CCSF01000001.1"/>
</dbReference>
<dbReference type="InterPro" id="IPR005814">
    <property type="entry name" value="Aminotrans_3"/>
</dbReference>
<dbReference type="EMBL" id="CCSF01000001">
    <property type="protein sequence ID" value="CDZ95765.1"/>
    <property type="molecule type" value="Genomic_DNA"/>
</dbReference>
<dbReference type="PANTHER" id="PTHR43713">
    <property type="entry name" value="GLUTAMATE-1-SEMIALDEHYDE 2,1-AMINOMUTASE"/>
    <property type="match status" value="1"/>
</dbReference>
<dbReference type="PANTHER" id="PTHR43713:SF3">
    <property type="entry name" value="GLUTAMATE-1-SEMIALDEHYDE 2,1-AMINOMUTASE 1, CHLOROPLASTIC-RELATED"/>
    <property type="match status" value="1"/>
</dbReference>
<name>A0A078LWX0_9PSED</name>
<dbReference type="AlphaFoldDB" id="A0A078LWX0"/>
<dbReference type="CDD" id="cd00610">
    <property type="entry name" value="OAT_like"/>
    <property type="match status" value="1"/>
</dbReference>
<comment type="similarity">
    <text evidence="3">Belongs to the class-III pyridoxal-phosphate-dependent aminotransferase family.</text>
</comment>
<reference evidence="4 5" key="1">
    <citation type="submission" date="2014-07" db="EMBL/GenBank/DDBJ databases">
        <authorList>
            <person name="Urmite Genomes Urmite Genomes"/>
        </authorList>
    </citation>
    <scope>NUCLEOTIDE SEQUENCE [LARGE SCALE GENOMIC DNA]</scope>
    <source>
        <strain evidence="4 5">20_BN</strain>
    </source>
</reference>
<dbReference type="SUPFAM" id="SSF53383">
    <property type="entry name" value="PLP-dependent transferases"/>
    <property type="match status" value="1"/>
</dbReference>
<dbReference type="GO" id="GO:0008483">
    <property type="term" value="F:transaminase activity"/>
    <property type="evidence" value="ECO:0007669"/>
    <property type="project" value="InterPro"/>
</dbReference>
<dbReference type="OrthoDB" id="3398487at2"/>
<evidence type="ECO:0000313" key="4">
    <source>
        <dbReference type="EMBL" id="CDZ95765.1"/>
    </source>
</evidence>
<dbReference type="InterPro" id="IPR015421">
    <property type="entry name" value="PyrdxlP-dep_Trfase_major"/>
</dbReference>
<dbReference type="eggNOG" id="COG0001">
    <property type="taxonomic scope" value="Bacteria"/>
</dbReference>
<sequence length="464" mass="49995">MSSSGIAEQAVTLFTQRERERFLTANPRSAELAERARQSLFAGVPMHWMSDWSTPVPLFVESAQGARFRDVDGHDYVDFCLGDTGSMFGHSPAPIAAALAEQAGRGLTTMLPGEDAVICGELLSERFGLPFWQVATTATDANRFVIRWARAITGRKMLLVIDGCYHGTVDDTLVRHRQGTTVHRAGLIGQARNLAKTCRAVPFNDLAALEAALAPGDIAALLMEPAMTNIGMVLPEPGYLEKVRELTRRYGTLLIIDETHTISTGPGGCTRAWNLEPDFLTLGKPVAGGVPASVYGCTAEMAQAMQIAREHASEMSGGHGHSGMGTTLSANALAMHCMRANLEQVMTDAAYAHMLPLAARLAAGLRELISRHGLAWSVSELGARCEFQFCATPPKTGAEAEAAFHDSLQMALHLYLINRGILITPFHNMTLCCPDTTAEDVDRLIATLDEALETLLAIPGVRLS</sequence>